<evidence type="ECO:0000313" key="1">
    <source>
        <dbReference type="EMBL" id="KAJ8648101.1"/>
    </source>
</evidence>
<protein>
    <submittedName>
        <fullName evidence="1">Uncharacterized protein</fullName>
    </submittedName>
</protein>
<dbReference type="EMBL" id="CM056809">
    <property type="protein sequence ID" value="KAJ8648101.1"/>
    <property type="molecule type" value="Genomic_DNA"/>
</dbReference>
<comment type="caution">
    <text evidence="1">The sequence shown here is derived from an EMBL/GenBank/DDBJ whole genome shotgun (WGS) entry which is preliminary data.</text>
</comment>
<reference evidence="1 2" key="1">
    <citation type="journal article" date="2022" name="Hortic Res">
        <title>A haplotype resolved chromosomal level avocado genome allows analysis of novel avocado genes.</title>
        <authorList>
            <person name="Nath O."/>
            <person name="Fletcher S.J."/>
            <person name="Hayward A."/>
            <person name="Shaw L.M."/>
            <person name="Masouleh A.K."/>
            <person name="Furtado A."/>
            <person name="Henry R.J."/>
            <person name="Mitter N."/>
        </authorList>
    </citation>
    <scope>NUCLEOTIDE SEQUENCE [LARGE SCALE GENOMIC DNA]</scope>
    <source>
        <strain evidence="2">cv. Hass</strain>
    </source>
</reference>
<keyword evidence="2" id="KW-1185">Reference proteome</keyword>
<proteinExistence type="predicted"/>
<accession>A0ACC2MQU3</accession>
<organism evidence="1 2">
    <name type="scientific">Persea americana</name>
    <name type="common">Avocado</name>
    <dbReference type="NCBI Taxonomy" id="3435"/>
    <lineage>
        <taxon>Eukaryota</taxon>
        <taxon>Viridiplantae</taxon>
        <taxon>Streptophyta</taxon>
        <taxon>Embryophyta</taxon>
        <taxon>Tracheophyta</taxon>
        <taxon>Spermatophyta</taxon>
        <taxon>Magnoliopsida</taxon>
        <taxon>Magnoliidae</taxon>
        <taxon>Laurales</taxon>
        <taxon>Lauraceae</taxon>
        <taxon>Persea</taxon>
    </lineage>
</organism>
<evidence type="ECO:0000313" key="2">
    <source>
        <dbReference type="Proteomes" id="UP001234297"/>
    </source>
</evidence>
<sequence>MSFNCNGWRVVERKNVRDNNRENKARFSHSLLSLIPILAERKRARLDFVFRREDNNRGSRILILDCRNRKEDRRGPGSEEIPGGRLNPLLQTVPGKENSHGQSVVASSPIGDRRGFMGASSQQDGKKEEDFGPVQVQSSSGQVQPDSSAAEELSSTAVLQYSRRL</sequence>
<name>A0ACC2MQU3_PERAE</name>
<dbReference type="Proteomes" id="UP001234297">
    <property type="component" value="Chromosome 1"/>
</dbReference>
<gene>
    <name evidence="1" type="ORF">MRB53_001124</name>
</gene>